<dbReference type="STRING" id="52560.SAMN04488082_12145"/>
<dbReference type="InterPro" id="IPR013283">
    <property type="entry name" value="RLI1"/>
</dbReference>
<dbReference type="InterPro" id="IPR050572">
    <property type="entry name" value="Fe-S_Ferredoxin"/>
</dbReference>
<dbReference type="EMBL" id="FORX01000021">
    <property type="protein sequence ID" value="SFK35823.1"/>
    <property type="molecule type" value="Genomic_DNA"/>
</dbReference>
<evidence type="ECO:0000259" key="8">
    <source>
        <dbReference type="PROSITE" id="PS51379"/>
    </source>
</evidence>
<feature type="domain" description="4Fe-4S ferredoxin-type" evidence="8">
    <location>
        <begin position="283"/>
        <end position="312"/>
    </location>
</feature>
<evidence type="ECO:0000256" key="4">
    <source>
        <dbReference type="ARBA" id="ARBA00022737"/>
    </source>
</evidence>
<proteinExistence type="predicted"/>
<dbReference type="OrthoDB" id="5422255at2"/>
<dbReference type="SUPFAM" id="SSF54862">
    <property type="entry name" value="4Fe-4S ferredoxins"/>
    <property type="match status" value="1"/>
</dbReference>
<dbReference type="AlphaFoldDB" id="A0A1I3YVH7"/>
<evidence type="ECO:0000313" key="10">
    <source>
        <dbReference type="Proteomes" id="UP000198635"/>
    </source>
</evidence>
<reference evidence="10" key="1">
    <citation type="submission" date="2016-10" db="EMBL/GenBank/DDBJ databases">
        <authorList>
            <person name="Varghese N."/>
            <person name="Submissions S."/>
        </authorList>
    </citation>
    <scope>NUCLEOTIDE SEQUENCE [LARGE SCALE GENOMIC DNA]</scope>
    <source>
        <strain evidence="10">DSM 5918</strain>
    </source>
</reference>
<dbReference type="Proteomes" id="UP000198635">
    <property type="component" value="Unassembled WGS sequence"/>
</dbReference>
<dbReference type="GO" id="GO:0046872">
    <property type="term" value="F:metal ion binding"/>
    <property type="evidence" value="ECO:0007669"/>
    <property type="project" value="UniProtKB-KW"/>
</dbReference>
<keyword evidence="2" id="KW-0004">4Fe-4S</keyword>
<accession>A0A1I3YVH7</accession>
<keyword evidence="4" id="KW-0677">Repeat</keyword>
<dbReference type="Pfam" id="PF12838">
    <property type="entry name" value="Fer4_7"/>
    <property type="match status" value="1"/>
</dbReference>
<evidence type="ECO:0000256" key="3">
    <source>
        <dbReference type="ARBA" id="ARBA00022723"/>
    </source>
</evidence>
<dbReference type="Gene3D" id="3.30.70.3270">
    <property type="match status" value="1"/>
</dbReference>
<dbReference type="SUPFAM" id="SSF46548">
    <property type="entry name" value="alpha-helical ferredoxin"/>
    <property type="match status" value="1"/>
</dbReference>
<dbReference type="PANTHER" id="PTHR43687:SF6">
    <property type="entry name" value="L-ASPARTATE SEMIALDEHYDE SULFURTRANSFERASE IRON-SULFUR SUBUNIT"/>
    <property type="match status" value="1"/>
</dbReference>
<keyword evidence="1" id="KW-0813">Transport</keyword>
<evidence type="ECO:0000256" key="7">
    <source>
        <dbReference type="ARBA" id="ARBA00023014"/>
    </source>
</evidence>
<sequence length="426" mass="47702">MGHITSKDIFRKLGHRLDQAPVRTPWTPIFRQLVEELYSRPEAELVARMPYRPSTLERISGMLGEPEDALRPMIEGLCAKGLVIDIWDGARYQYMVSPIVIGFFEFTMMRTGPDLPRARWAELFQAYMFGDKDFLHANFGDGQATSVMRALPHEEALGEHVEILDYEKASALIEEHTEFSLGLCSCRHEKHHLGHAPCRTPMDTCTSMGTGARFLIRNGFAKPIDKMQMRDILARSRDQGLTLTADNVRRDAGFICHCCGCCCNLLQGVRETGYTGILVTSNFVAVVDENLCTGCGLCAKACPVNAVDMHAREAANASRKPAKLARIEEVCLGCGVCALKCPTGALKLKPRPQKVYHPEDSFERVMLQALERDTFQTFIFDNPESRTQEFMRALVGGFLKLPPVKRALLGEKLRSRFLSALRRMAG</sequence>
<name>A0A1I3YVH7_9BACT</name>
<dbReference type="GO" id="GO:0051539">
    <property type="term" value="F:4 iron, 4 sulfur cluster binding"/>
    <property type="evidence" value="ECO:0007669"/>
    <property type="project" value="UniProtKB-KW"/>
</dbReference>
<dbReference type="PROSITE" id="PS51379">
    <property type="entry name" value="4FE4S_FER_2"/>
    <property type="match status" value="2"/>
</dbReference>
<evidence type="ECO:0000256" key="1">
    <source>
        <dbReference type="ARBA" id="ARBA00022448"/>
    </source>
</evidence>
<dbReference type="PROSITE" id="PS00198">
    <property type="entry name" value="4FE4S_FER_1"/>
    <property type="match status" value="2"/>
</dbReference>
<evidence type="ECO:0000256" key="5">
    <source>
        <dbReference type="ARBA" id="ARBA00022982"/>
    </source>
</evidence>
<protein>
    <submittedName>
        <fullName evidence="9">4Fe-4S dicluster domain-containing protein</fullName>
    </submittedName>
</protein>
<dbReference type="PANTHER" id="PTHR43687">
    <property type="entry name" value="ADENYLYLSULFATE REDUCTASE, BETA SUBUNIT"/>
    <property type="match status" value="1"/>
</dbReference>
<evidence type="ECO:0000256" key="2">
    <source>
        <dbReference type="ARBA" id="ARBA00022485"/>
    </source>
</evidence>
<feature type="domain" description="4Fe-4S ferredoxin-type" evidence="8">
    <location>
        <begin position="322"/>
        <end position="351"/>
    </location>
</feature>
<dbReference type="RefSeq" id="WP_092378366.1">
    <property type="nucleotide sequence ID" value="NZ_FORX01000021.1"/>
</dbReference>
<organism evidence="9 10">
    <name type="scientific">Desulfomicrobium apsheronum</name>
    <dbReference type="NCBI Taxonomy" id="52560"/>
    <lineage>
        <taxon>Bacteria</taxon>
        <taxon>Pseudomonadati</taxon>
        <taxon>Thermodesulfobacteriota</taxon>
        <taxon>Desulfovibrionia</taxon>
        <taxon>Desulfovibrionales</taxon>
        <taxon>Desulfomicrobiaceae</taxon>
        <taxon>Desulfomicrobium</taxon>
    </lineage>
</organism>
<evidence type="ECO:0000313" key="9">
    <source>
        <dbReference type="EMBL" id="SFK35823.1"/>
    </source>
</evidence>
<dbReference type="PRINTS" id="PR01868">
    <property type="entry name" value="ABCEFAMILY"/>
</dbReference>
<keyword evidence="7" id="KW-0411">Iron-sulfur</keyword>
<evidence type="ECO:0000256" key="6">
    <source>
        <dbReference type="ARBA" id="ARBA00023004"/>
    </source>
</evidence>
<keyword evidence="10" id="KW-1185">Reference proteome</keyword>
<dbReference type="InterPro" id="IPR017900">
    <property type="entry name" value="4Fe4S_Fe_S_CS"/>
</dbReference>
<keyword evidence="6" id="KW-0408">Iron</keyword>
<keyword evidence="5" id="KW-0249">Electron transport</keyword>
<dbReference type="InterPro" id="IPR017896">
    <property type="entry name" value="4Fe4S_Fe-S-bd"/>
</dbReference>
<keyword evidence="3" id="KW-0479">Metal-binding</keyword>
<gene>
    <name evidence="9" type="ORF">SAMN04488082_12145</name>
</gene>